<evidence type="ECO:0000256" key="1">
    <source>
        <dbReference type="SAM" id="Phobius"/>
    </source>
</evidence>
<sequence length="50" mass="5592">MAAILVTTFFTEAFRMTLVFGVPFLALLSALYLVFVRKPGRDCPIERATP</sequence>
<name>A0A3M5EE33_PSEAI</name>
<dbReference type="EMBL" id="RBSQ01000324">
    <property type="protein sequence ID" value="RMS60536.1"/>
    <property type="molecule type" value="Genomic_DNA"/>
</dbReference>
<dbReference type="Proteomes" id="UP000270834">
    <property type="component" value="Unassembled WGS sequence"/>
</dbReference>
<organism evidence="2 3">
    <name type="scientific">Pseudomonas aeruginosa</name>
    <dbReference type="NCBI Taxonomy" id="287"/>
    <lineage>
        <taxon>Bacteria</taxon>
        <taxon>Pseudomonadati</taxon>
        <taxon>Pseudomonadota</taxon>
        <taxon>Gammaproteobacteria</taxon>
        <taxon>Pseudomonadales</taxon>
        <taxon>Pseudomonadaceae</taxon>
        <taxon>Pseudomonas</taxon>
    </lineage>
</organism>
<evidence type="ECO:0000313" key="3">
    <source>
        <dbReference type="Proteomes" id="UP000270834"/>
    </source>
</evidence>
<evidence type="ECO:0000313" key="2">
    <source>
        <dbReference type="EMBL" id="RMS60536.1"/>
    </source>
</evidence>
<protein>
    <submittedName>
        <fullName evidence="2">Uncharacterized protein</fullName>
    </submittedName>
</protein>
<feature type="transmembrane region" description="Helical" evidence="1">
    <location>
        <begin position="13"/>
        <end position="35"/>
    </location>
</feature>
<comment type="caution">
    <text evidence="2">The sequence shown here is derived from an EMBL/GenBank/DDBJ whole genome shotgun (WGS) entry which is preliminary data.</text>
</comment>
<keyword evidence="1" id="KW-0812">Transmembrane</keyword>
<proteinExistence type="predicted"/>
<reference evidence="2 3" key="1">
    <citation type="submission" date="2018-08" db="EMBL/GenBank/DDBJ databases">
        <title>Recombination of ecologically and evolutionarily significant loci maintains genetic cohesion in the Pseudomonas syringae species complex.</title>
        <authorList>
            <person name="Dillon M."/>
            <person name="Thakur S."/>
            <person name="Almeida R.N.D."/>
            <person name="Weir B.S."/>
            <person name="Guttman D.S."/>
        </authorList>
    </citation>
    <scope>NUCLEOTIDE SEQUENCE [LARGE SCALE GENOMIC DNA]</scope>
    <source>
        <strain evidence="2 3">ICMP 7846</strain>
    </source>
</reference>
<accession>A0A3M5EE33</accession>
<gene>
    <name evidence="2" type="ORF">ALP65_02004</name>
</gene>
<dbReference type="AlphaFoldDB" id="A0A3M5EE33"/>
<keyword evidence="1" id="KW-0472">Membrane</keyword>
<keyword evidence="1" id="KW-1133">Transmembrane helix</keyword>